<feature type="non-terminal residue" evidence="1">
    <location>
        <position position="37"/>
    </location>
</feature>
<evidence type="ECO:0000313" key="2">
    <source>
        <dbReference type="Proteomes" id="UP000265520"/>
    </source>
</evidence>
<name>A0A392SRB6_9FABA</name>
<dbReference type="AlphaFoldDB" id="A0A392SRB6"/>
<proteinExistence type="predicted"/>
<evidence type="ECO:0000313" key="1">
    <source>
        <dbReference type="EMBL" id="MCI51408.1"/>
    </source>
</evidence>
<organism evidence="1 2">
    <name type="scientific">Trifolium medium</name>
    <dbReference type="NCBI Taxonomy" id="97028"/>
    <lineage>
        <taxon>Eukaryota</taxon>
        <taxon>Viridiplantae</taxon>
        <taxon>Streptophyta</taxon>
        <taxon>Embryophyta</taxon>
        <taxon>Tracheophyta</taxon>
        <taxon>Spermatophyta</taxon>
        <taxon>Magnoliopsida</taxon>
        <taxon>eudicotyledons</taxon>
        <taxon>Gunneridae</taxon>
        <taxon>Pentapetalae</taxon>
        <taxon>rosids</taxon>
        <taxon>fabids</taxon>
        <taxon>Fabales</taxon>
        <taxon>Fabaceae</taxon>
        <taxon>Papilionoideae</taxon>
        <taxon>50 kb inversion clade</taxon>
        <taxon>NPAAA clade</taxon>
        <taxon>Hologalegina</taxon>
        <taxon>IRL clade</taxon>
        <taxon>Trifolieae</taxon>
        <taxon>Trifolium</taxon>
    </lineage>
</organism>
<comment type="caution">
    <text evidence="1">The sequence shown here is derived from an EMBL/GenBank/DDBJ whole genome shotgun (WGS) entry which is preliminary data.</text>
</comment>
<dbReference type="Proteomes" id="UP000265520">
    <property type="component" value="Unassembled WGS sequence"/>
</dbReference>
<accession>A0A392SRB6</accession>
<sequence length="37" mass="4194">MLPRRATLHKPSCMNGGVYENKILRVIPVDGEKNLDK</sequence>
<reference evidence="1 2" key="1">
    <citation type="journal article" date="2018" name="Front. Plant Sci.">
        <title>Red Clover (Trifolium pratense) and Zigzag Clover (T. medium) - A Picture of Genomic Similarities and Differences.</title>
        <authorList>
            <person name="Dluhosova J."/>
            <person name="Istvanek J."/>
            <person name="Nedelnik J."/>
            <person name="Repkova J."/>
        </authorList>
    </citation>
    <scope>NUCLEOTIDE SEQUENCE [LARGE SCALE GENOMIC DNA]</scope>
    <source>
        <strain evidence="2">cv. 10/8</strain>
        <tissue evidence="1">Leaf</tissue>
    </source>
</reference>
<protein>
    <submittedName>
        <fullName evidence="1">Uncharacterized protein</fullName>
    </submittedName>
</protein>
<keyword evidence="2" id="KW-1185">Reference proteome</keyword>
<dbReference type="EMBL" id="LXQA010431443">
    <property type="protein sequence ID" value="MCI51408.1"/>
    <property type="molecule type" value="Genomic_DNA"/>
</dbReference>